<evidence type="ECO:0000313" key="2">
    <source>
        <dbReference type="Proteomes" id="UP001385951"/>
    </source>
</evidence>
<dbReference type="GO" id="GO:0008757">
    <property type="term" value="F:S-adenosylmethionine-dependent methyltransferase activity"/>
    <property type="evidence" value="ECO:0007669"/>
    <property type="project" value="UniProtKB-ARBA"/>
</dbReference>
<dbReference type="InterPro" id="IPR019410">
    <property type="entry name" value="Methyltransf_16"/>
</dbReference>
<proteinExistence type="predicted"/>
<protein>
    <recommendedName>
        <fullName evidence="3">Methyltransferase-domain-containing protein</fullName>
    </recommendedName>
</protein>
<keyword evidence="2" id="KW-1185">Reference proteome</keyword>
<dbReference type="PANTHER" id="PTHR14614:SF162">
    <property type="entry name" value="EXPRESSED PROTEIN"/>
    <property type="match status" value="1"/>
</dbReference>
<comment type="caution">
    <text evidence="1">The sequence shown here is derived from an EMBL/GenBank/DDBJ whole genome shotgun (WGS) entry which is preliminary data.</text>
</comment>
<dbReference type="Gene3D" id="3.40.50.150">
    <property type="entry name" value="Vaccinia Virus protein VP39"/>
    <property type="match status" value="1"/>
</dbReference>
<dbReference type="Pfam" id="PF10294">
    <property type="entry name" value="Methyltransf_16"/>
    <property type="match status" value="1"/>
</dbReference>
<evidence type="ECO:0000313" key="1">
    <source>
        <dbReference type="EMBL" id="KAK7683348.1"/>
    </source>
</evidence>
<dbReference type="PANTHER" id="PTHR14614">
    <property type="entry name" value="HEPATOCELLULAR CARCINOMA-ASSOCIATED ANTIGEN"/>
    <property type="match status" value="1"/>
</dbReference>
<evidence type="ECO:0008006" key="3">
    <source>
        <dbReference type="Google" id="ProtNLM"/>
    </source>
</evidence>
<accession>A0AAW0FNT1</accession>
<dbReference type="InterPro" id="IPR029063">
    <property type="entry name" value="SAM-dependent_MTases_sf"/>
</dbReference>
<organism evidence="1 2">
    <name type="scientific">Cerrena zonata</name>
    <dbReference type="NCBI Taxonomy" id="2478898"/>
    <lineage>
        <taxon>Eukaryota</taxon>
        <taxon>Fungi</taxon>
        <taxon>Dikarya</taxon>
        <taxon>Basidiomycota</taxon>
        <taxon>Agaricomycotina</taxon>
        <taxon>Agaricomycetes</taxon>
        <taxon>Polyporales</taxon>
        <taxon>Cerrenaceae</taxon>
        <taxon>Cerrena</taxon>
    </lineage>
</organism>
<dbReference type="EMBL" id="JASBNA010000031">
    <property type="protein sequence ID" value="KAK7683348.1"/>
    <property type="molecule type" value="Genomic_DNA"/>
</dbReference>
<gene>
    <name evidence="1" type="ORF">QCA50_013610</name>
</gene>
<dbReference type="GO" id="GO:0005634">
    <property type="term" value="C:nucleus"/>
    <property type="evidence" value="ECO:0007669"/>
    <property type="project" value="TreeGrafter"/>
</dbReference>
<reference evidence="1 2" key="1">
    <citation type="submission" date="2022-09" db="EMBL/GenBank/DDBJ databases">
        <authorList>
            <person name="Palmer J.M."/>
        </authorList>
    </citation>
    <scope>NUCLEOTIDE SEQUENCE [LARGE SCALE GENOMIC DNA]</scope>
    <source>
        <strain evidence="1 2">DSM 7382</strain>
    </source>
</reference>
<dbReference type="SUPFAM" id="SSF53335">
    <property type="entry name" value="S-adenosyl-L-methionine-dependent methyltransferases"/>
    <property type="match status" value="1"/>
</dbReference>
<name>A0AAW0FNT1_9APHY</name>
<sequence length="381" mass="42223">MFFYISFLRPPPLQASPSSPLIITPQIANDLRTELYAGEQDIFYGWTSITSNSSSSSAGIPTITKSRKLTTWRQDSAYKEIKVPLPLGIREGQSYKLVLTAYDQGHPHIINLATLSCGPRPLPVLSMPILFTSRGYSSAKQEQVERIYRLTTPQRGQLFLKIKEQTSFDLDKKVWDSGIGLSSWIDFVSTQKEELLSPPEKEFRERFLQKGICNVIELGAGTGIVSLTLGAIRSEQAGNSGQLLTTDLDSAMPLLEHNISNNEHLFVGDRPQALVLDWDEESLPSEVTAIQDGFDLVIMADVTYNTASFPSLVRTLQNLVHNSSGKARSPLLLLGYKERDPAERTLWEMAETVGITFEHIGEREGAGGAPVEVWLGRVKGV</sequence>
<dbReference type="AlphaFoldDB" id="A0AAW0FNT1"/>
<dbReference type="GO" id="GO:0005737">
    <property type="term" value="C:cytoplasm"/>
    <property type="evidence" value="ECO:0007669"/>
    <property type="project" value="TreeGrafter"/>
</dbReference>
<dbReference type="Proteomes" id="UP001385951">
    <property type="component" value="Unassembled WGS sequence"/>
</dbReference>